<evidence type="ECO:0000313" key="2">
    <source>
        <dbReference type="EMBL" id="MFI0792188.1"/>
    </source>
</evidence>
<sequence>MLDNETQRFMREVTGLAPETLARVFDRALDLWQQGGRDASRAAKVSASQNSEIRRTVLTSFRPRMEELDAHQPGLWSSAISGTVIAARGVLKRDRLMAEQYQVLMEPFASAGMVTPEHPRVGIMSDDTATPAEDRPGHPQDSTDDHVAVAEQMRARGLSTGSDYWLYVAGEPASATTTPVEAGECQRLPQ</sequence>
<keyword evidence="3" id="KW-1185">Reference proteome</keyword>
<dbReference type="RefSeq" id="WP_396676804.1">
    <property type="nucleotide sequence ID" value="NZ_JBIRPU010000002.1"/>
</dbReference>
<protein>
    <submittedName>
        <fullName evidence="2">Uncharacterized protein</fullName>
    </submittedName>
</protein>
<dbReference type="EMBL" id="JBIRPU010000002">
    <property type="protein sequence ID" value="MFI0792188.1"/>
    <property type="molecule type" value="Genomic_DNA"/>
</dbReference>
<feature type="compositionally biased region" description="Basic and acidic residues" evidence="1">
    <location>
        <begin position="132"/>
        <end position="146"/>
    </location>
</feature>
<comment type="caution">
    <text evidence="2">The sequence shown here is derived from an EMBL/GenBank/DDBJ whole genome shotgun (WGS) entry which is preliminary data.</text>
</comment>
<feature type="region of interest" description="Disordered" evidence="1">
    <location>
        <begin position="123"/>
        <end position="146"/>
    </location>
</feature>
<organism evidence="2 3">
    <name type="scientific">Micromonospora rubida</name>
    <dbReference type="NCBI Taxonomy" id="2697657"/>
    <lineage>
        <taxon>Bacteria</taxon>
        <taxon>Bacillati</taxon>
        <taxon>Actinomycetota</taxon>
        <taxon>Actinomycetes</taxon>
        <taxon>Micromonosporales</taxon>
        <taxon>Micromonosporaceae</taxon>
        <taxon>Micromonospora</taxon>
    </lineage>
</organism>
<dbReference type="Proteomes" id="UP001611075">
    <property type="component" value="Unassembled WGS sequence"/>
</dbReference>
<gene>
    <name evidence="2" type="ORF">ACH4OY_05710</name>
</gene>
<evidence type="ECO:0000313" key="3">
    <source>
        <dbReference type="Proteomes" id="UP001611075"/>
    </source>
</evidence>
<accession>A0ABW7SJQ6</accession>
<reference evidence="2 3" key="1">
    <citation type="submission" date="2024-10" db="EMBL/GenBank/DDBJ databases">
        <title>The Natural Products Discovery Center: Release of the First 8490 Sequenced Strains for Exploring Actinobacteria Biosynthetic Diversity.</title>
        <authorList>
            <person name="Kalkreuter E."/>
            <person name="Kautsar S.A."/>
            <person name="Yang D."/>
            <person name="Bader C.D."/>
            <person name="Teijaro C.N."/>
            <person name="Fluegel L."/>
            <person name="Davis C.M."/>
            <person name="Simpson J.R."/>
            <person name="Lauterbach L."/>
            <person name="Steele A.D."/>
            <person name="Gui C."/>
            <person name="Meng S."/>
            <person name="Li G."/>
            <person name="Viehrig K."/>
            <person name="Ye F."/>
            <person name="Su P."/>
            <person name="Kiefer A.F."/>
            <person name="Nichols A."/>
            <person name="Cepeda A.J."/>
            <person name="Yan W."/>
            <person name="Fan B."/>
            <person name="Jiang Y."/>
            <person name="Adhikari A."/>
            <person name="Zheng C.-J."/>
            <person name="Schuster L."/>
            <person name="Cowan T.M."/>
            <person name="Smanski M.J."/>
            <person name="Chevrette M.G."/>
            <person name="De Carvalho L.P.S."/>
            <person name="Shen B."/>
        </authorList>
    </citation>
    <scope>NUCLEOTIDE SEQUENCE [LARGE SCALE GENOMIC DNA]</scope>
    <source>
        <strain evidence="2 3">NPDC021253</strain>
    </source>
</reference>
<proteinExistence type="predicted"/>
<evidence type="ECO:0000256" key="1">
    <source>
        <dbReference type="SAM" id="MobiDB-lite"/>
    </source>
</evidence>
<name>A0ABW7SJQ6_9ACTN</name>